<keyword evidence="2" id="KW-1185">Reference proteome</keyword>
<dbReference type="OrthoDB" id="9768937at2"/>
<proteinExistence type="predicted"/>
<sequence length="352" mass="37600">MIVFFHQNEVDGAQGGIERYVATLLAASGDDGLLVTEASDRPADARRMALSLPRLPGPKWIPYALAVFARLGAIRRRLAATTAAVLEFSRPEYVVFAWALPGKRVFTIHGTGPGASEGAKRRIHDLACWFLPWVADRVQVVGRDDSGLSPSVRRRLGSRLAHVDAWYDDHFRAKPVPAGGPTVVFYAGRIVEQKNPELLFEIIRRGKARFGEAIEFRYFGKDGDRLVEAGVAPLVTFGGLLDAPGLAAAIAGCHMGLMCSHFGEGSPFIVVETLACGRPYVLSSLPTLTGAYGGNPGVRFVASFDADAFLDAIAALRADLDAGLDAATIADAVAPRAKSLATAALLADYRAL</sequence>
<dbReference type="Proteomes" id="UP000292781">
    <property type="component" value="Unassembled WGS sequence"/>
</dbReference>
<dbReference type="GO" id="GO:0016740">
    <property type="term" value="F:transferase activity"/>
    <property type="evidence" value="ECO:0007669"/>
    <property type="project" value="UniProtKB-KW"/>
</dbReference>
<dbReference type="AlphaFoldDB" id="A0A4Q9VPN5"/>
<keyword evidence="1" id="KW-0808">Transferase</keyword>
<protein>
    <submittedName>
        <fullName evidence="1">Glycosyltransferase</fullName>
    </submittedName>
</protein>
<evidence type="ECO:0000313" key="1">
    <source>
        <dbReference type="EMBL" id="TBW37589.1"/>
    </source>
</evidence>
<gene>
    <name evidence="1" type="ORF">EYW49_10790</name>
</gene>
<dbReference type="SUPFAM" id="SSF53756">
    <property type="entry name" value="UDP-Glycosyltransferase/glycogen phosphorylase"/>
    <property type="match status" value="1"/>
</dbReference>
<accession>A0A4Q9VPN5</accession>
<reference evidence="1 2" key="1">
    <citation type="submission" date="2019-02" db="EMBL/GenBank/DDBJ databases">
        <title>Siculibacillus lacustris gen. nov., sp. nov., a new rosette-forming bacterium isolated from a freshwater crater lake (Lake St. Ana, Romania).</title>
        <authorList>
            <person name="Felfoldi T."/>
            <person name="Marton Z."/>
            <person name="Szabo A."/>
            <person name="Mentes A."/>
            <person name="Boka K."/>
            <person name="Marialigeti K."/>
            <person name="Mathe I."/>
            <person name="Koncz M."/>
            <person name="Schumann P."/>
            <person name="Toth E."/>
        </authorList>
    </citation>
    <scope>NUCLEOTIDE SEQUENCE [LARGE SCALE GENOMIC DNA]</scope>
    <source>
        <strain evidence="1 2">SA-279</strain>
    </source>
</reference>
<comment type="caution">
    <text evidence="1">The sequence shown here is derived from an EMBL/GenBank/DDBJ whole genome shotgun (WGS) entry which is preliminary data.</text>
</comment>
<dbReference type="Pfam" id="PF13692">
    <property type="entry name" value="Glyco_trans_1_4"/>
    <property type="match status" value="1"/>
</dbReference>
<dbReference type="RefSeq" id="WP_131309469.1">
    <property type="nucleotide sequence ID" value="NZ_SJFN01000014.1"/>
</dbReference>
<organism evidence="1 2">
    <name type="scientific">Siculibacillus lacustris</name>
    <dbReference type="NCBI Taxonomy" id="1549641"/>
    <lineage>
        <taxon>Bacteria</taxon>
        <taxon>Pseudomonadati</taxon>
        <taxon>Pseudomonadota</taxon>
        <taxon>Alphaproteobacteria</taxon>
        <taxon>Hyphomicrobiales</taxon>
        <taxon>Ancalomicrobiaceae</taxon>
        <taxon>Siculibacillus</taxon>
    </lineage>
</organism>
<name>A0A4Q9VPN5_9HYPH</name>
<evidence type="ECO:0000313" key="2">
    <source>
        <dbReference type="Proteomes" id="UP000292781"/>
    </source>
</evidence>
<dbReference type="Gene3D" id="3.40.50.2000">
    <property type="entry name" value="Glycogen Phosphorylase B"/>
    <property type="match status" value="2"/>
</dbReference>
<dbReference type="EMBL" id="SJFN01000014">
    <property type="protein sequence ID" value="TBW37589.1"/>
    <property type="molecule type" value="Genomic_DNA"/>
</dbReference>